<keyword evidence="1" id="KW-0732">Signal</keyword>
<dbReference type="GeneID" id="63776454"/>
<gene>
    <name evidence="2" type="ORF">BCR38DRAFT_433337</name>
</gene>
<organism evidence="2 3">
    <name type="scientific">Pseudomassariella vexata</name>
    <dbReference type="NCBI Taxonomy" id="1141098"/>
    <lineage>
        <taxon>Eukaryota</taxon>
        <taxon>Fungi</taxon>
        <taxon>Dikarya</taxon>
        <taxon>Ascomycota</taxon>
        <taxon>Pezizomycotina</taxon>
        <taxon>Sordariomycetes</taxon>
        <taxon>Xylariomycetidae</taxon>
        <taxon>Amphisphaeriales</taxon>
        <taxon>Pseudomassariaceae</taxon>
        <taxon>Pseudomassariella</taxon>
    </lineage>
</organism>
<dbReference type="Proteomes" id="UP000193689">
    <property type="component" value="Unassembled WGS sequence"/>
</dbReference>
<evidence type="ECO:0000313" key="3">
    <source>
        <dbReference type="Proteomes" id="UP000193689"/>
    </source>
</evidence>
<feature type="chain" id="PRO_5012260097" evidence="1">
    <location>
        <begin position="20"/>
        <end position="98"/>
    </location>
</feature>
<reference evidence="2 3" key="1">
    <citation type="submission" date="2016-07" db="EMBL/GenBank/DDBJ databases">
        <title>Pervasive Adenine N6-methylation of Active Genes in Fungi.</title>
        <authorList>
            <consortium name="DOE Joint Genome Institute"/>
            <person name="Mondo S.J."/>
            <person name="Dannebaum R.O."/>
            <person name="Kuo R.C."/>
            <person name="Labutti K."/>
            <person name="Haridas S."/>
            <person name="Kuo A."/>
            <person name="Salamov A."/>
            <person name="Ahrendt S.R."/>
            <person name="Lipzen A."/>
            <person name="Sullivan W."/>
            <person name="Andreopoulos W.B."/>
            <person name="Clum A."/>
            <person name="Lindquist E."/>
            <person name="Daum C."/>
            <person name="Ramamoorthy G.K."/>
            <person name="Gryganskyi A."/>
            <person name="Culley D."/>
            <person name="Magnuson J.K."/>
            <person name="James T.Y."/>
            <person name="O'Malley M.A."/>
            <person name="Stajich J.E."/>
            <person name="Spatafora J.W."/>
            <person name="Visel A."/>
            <person name="Grigoriev I.V."/>
        </authorList>
    </citation>
    <scope>NUCLEOTIDE SEQUENCE [LARGE SCALE GENOMIC DNA]</scope>
    <source>
        <strain evidence="2 3">CBS 129021</strain>
    </source>
</reference>
<dbReference type="OrthoDB" id="4764690at2759"/>
<dbReference type="EMBL" id="MCFJ01000007">
    <property type="protein sequence ID" value="ORY63871.1"/>
    <property type="molecule type" value="Genomic_DNA"/>
</dbReference>
<comment type="caution">
    <text evidence="2">The sequence shown here is derived from an EMBL/GenBank/DDBJ whole genome shotgun (WGS) entry which is preliminary data.</text>
</comment>
<dbReference type="RefSeq" id="XP_040715285.1">
    <property type="nucleotide sequence ID" value="XM_040860242.1"/>
</dbReference>
<keyword evidence="3" id="KW-1185">Reference proteome</keyword>
<feature type="signal peptide" evidence="1">
    <location>
        <begin position="1"/>
        <end position="19"/>
    </location>
</feature>
<protein>
    <submittedName>
        <fullName evidence="2">Uncharacterized protein</fullName>
    </submittedName>
</protein>
<evidence type="ECO:0000256" key="1">
    <source>
        <dbReference type="SAM" id="SignalP"/>
    </source>
</evidence>
<proteinExistence type="predicted"/>
<sequence>MKTTQTILSLLAVAAAVIAAPTEDNAALDMRADNANWTGGDAEILRRANKFDFCNPGKGECTSGGCWGCQGHTFICQDGPDSGKCCWRDGDSVSCVNV</sequence>
<accession>A0A1Y2DX71</accession>
<name>A0A1Y2DX71_9PEZI</name>
<dbReference type="AlphaFoldDB" id="A0A1Y2DX71"/>
<evidence type="ECO:0000313" key="2">
    <source>
        <dbReference type="EMBL" id="ORY63871.1"/>
    </source>
</evidence>
<dbReference type="InParanoid" id="A0A1Y2DX71"/>